<feature type="transmembrane region" description="Helical" evidence="2">
    <location>
        <begin position="176"/>
        <end position="195"/>
    </location>
</feature>
<dbReference type="PANTHER" id="PTHR36459">
    <property type="entry name" value="ORF"/>
    <property type="match status" value="1"/>
</dbReference>
<evidence type="ECO:0000256" key="1">
    <source>
        <dbReference type="SAM" id="MobiDB-lite"/>
    </source>
</evidence>
<accession>A0A0G4I9G5</accession>
<keyword evidence="2" id="KW-0812">Transmembrane</keyword>
<organism evidence="4">
    <name type="scientific">Chromera velia CCMP2878</name>
    <dbReference type="NCBI Taxonomy" id="1169474"/>
    <lineage>
        <taxon>Eukaryota</taxon>
        <taxon>Sar</taxon>
        <taxon>Alveolata</taxon>
        <taxon>Colpodellida</taxon>
        <taxon>Chromeraceae</taxon>
        <taxon>Chromera</taxon>
    </lineage>
</organism>
<dbReference type="Pfam" id="PF00487">
    <property type="entry name" value="FA_desaturase"/>
    <property type="match status" value="1"/>
</dbReference>
<reference evidence="4" key="1">
    <citation type="submission" date="2014-11" db="EMBL/GenBank/DDBJ databases">
        <authorList>
            <person name="Otto D Thomas"/>
            <person name="Naeem Raeece"/>
        </authorList>
    </citation>
    <scope>NUCLEOTIDE SEQUENCE</scope>
</reference>
<feature type="region of interest" description="Disordered" evidence="1">
    <location>
        <begin position="1"/>
        <end position="32"/>
    </location>
</feature>
<dbReference type="VEuPathDB" id="CryptoDB:Cvel_12232"/>
<feature type="transmembrane region" description="Helical" evidence="2">
    <location>
        <begin position="287"/>
        <end position="307"/>
    </location>
</feature>
<dbReference type="InterPro" id="IPR005804">
    <property type="entry name" value="FA_desaturase_dom"/>
</dbReference>
<feature type="transmembrane region" description="Helical" evidence="2">
    <location>
        <begin position="259"/>
        <end position="280"/>
    </location>
</feature>
<feature type="transmembrane region" description="Helical" evidence="2">
    <location>
        <begin position="134"/>
        <end position="155"/>
    </location>
</feature>
<protein>
    <recommendedName>
        <fullName evidence="3">Fatty acid desaturase domain-containing protein</fullName>
    </recommendedName>
</protein>
<dbReference type="PANTHER" id="PTHR36459:SF1">
    <property type="entry name" value="FATTY ACID DESATURASE DOMAIN-CONTAINING PROTEIN-RELATED"/>
    <property type="match status" value="1"/>
</dbReference>
<feature type="region of interest" description="Disordered" evidence="1">
    <location>
        <begin position="444"/>
        <end position="468"/>
    </location>
</feature>
<feature type="transmembrane region" description="Helical" evidence="2">
    <location>
        <begin position="104"/>
        <end position="128"/>
    </location>
</feature>
<dbReference type="AlphaFoldDB" id="A0A0G4I9G5"/>
<feature type="domain" description="Fatty acid desaturase" evidence="3">
    <location>
        <begin position="154"/>
        <end position="369"/>
    </location>
</feature>
<name>A0A0G4I9G5_9ALVE</name>
<evidence type="ECO:0000256" key="2">
    <source>
        <dbReference type="SAM" id="Phobius"/>
    </source>
</evidence>
<dbReference type="EMBL" id="CDMZ01005724">
    <property type="protein sequence ID" value="CEM53767.1"/>
    <property type="molecule type" value="Genomic_DNA"/>
</dbReference>
<keyword evidence="2" id="KW-1133">Transmembrane helix</keyword>
<feature type="compositionally biased region" description="Low complexity" evidence="1">
    <location>
        <begin position="23"/>
        <end position="32"/>
    </location>
</feature>
<dbReference type="GO" id="GO:0006629">
    <property type="term" value="P:lipid metabolic process"/>
    <property type="evidence" value="ECO:0007669"/>
    <property type="project" value="InterPro"/>
</dbReference>
<sequence length="468" mass="53482">MMTKDASGPAAEVAQPCGEEGKCSSSSSSCPSKPVRPTYHIPFCLDHVLGGLFVLFALPPAALVVALTVVWNAIDPITPRVRKAVVWAMHPIARLIVKKPEDSFIVGVVILQAVVQPIAFFCLLAHTVKSNSFSILYAYLYHVIRIGPHFTNYAYAYTLCHKEGHVKRVGFWREPFSYFLHSVFNWWIGLFYGVMPSSFSYGHSRNHHRHNNDKEDVVSTWDRPRDSFWNYLAYVPRWNSYHMNISSTFKFLEEKEPDVAAKLVMGTVYWLVFFCAISMLHFRFALAYLLYPVVESMLLLSAINWAWHCFLDPDKTNIYASSVTLFHGKEETNILNEDYHVVHHQYPSAHWLLYPNLYEKHREEYIANKATILDDTNAMEIFFLAILQKYEIFAEKWVDLSGTMSYEEKKELVITRLRHCSWGSPFAQKAGTCLYEVATAPDDERASSVNSENGDTDAVIVSAASEKS</sequence>
<feature type="transmembrane region" description="Helical" evidence="2">
    <location>
        <begin position="52"/>
        <end position="74"/>
    </location>
</feature>
<evidence type="ECO:0000259" key="3">
    <source>
        <dbReference type="Pfam" id="PF00487"/>
    </source>
</evidence>
<gene>
    <name evidence="4" type="ORF">Cvel_12232</name>
</gene>
<evidence type="ECO:0000313" key="4">
    <source>
        <dbReference type="EMBL" id="CEM53767.1"/>
    </source>
</evidence>
<proteinExistence type="predicted"/>
<keyword evidence="2" id="KW-0472">Membrane</keyword>